<keyword evidence="2" id="KW-1185">Reference proteome</keyword>
<dbReference type="EMBL" id="JAIGNU010000001">
    <property type="protein sequence ID" value="MBX7500414.1"/>
    <property type="molecule type" value="Genomic_DNA"/>
</dbReference>
<dbReference type="Proteomes" id="UP000782554">
    <property type="component" value="Unassembled WGS sequence"/>
</dbReference>
<dbReference type="RefSeq" id="WP_221600667.1">
    <property type="nucleotide sequence ID" value="NZ_JAIGNU010000001.1"/>
</dbReference>
<gene>
    <name evidence="1" type="ORF">K3181_03005</name>
</gene>
<evidence type="ECO:0000313" key="1">
    <source>
        <dbReference type="EMBL" id="MBX7500414.1"/>
    </source>
</evidence>
<proteinExistence type="predicted"/>
<comment type="caution">
    <text evidence="1">The sequence shown here is derived from an EMBL/GenBank/DDBJ whole genome shotgun (WGS) entry which is preliminary data.</text>
</comment>
<organism evidence="1 2">
    <name type="scientific">Qipengyuania mesophila</name>
    <dbReference type="NCBI Taxonomy" id="2867246"/>
    <lineage>
        <taxon>Bacteria</taxon>
        <taxon>Pseudomonadati</taxon>
        <taxon>Pseudomonadota</taxon>
        <taxon>Alphaproteobacteria</taxon>
        <taxon>Sphingomonadales</taxon>
        <taxon>Erythrobacteraceae</taxon>
        <taxon>Qipengyuania</taxon>
    </lineage>
</organism>
<sequence length="49" mass="5727">MEHAQASEAAMGIEMKRKIDFERWWCKLTSRNSAFVVMVPHRINAQIHA</sequence>
<evidence type="ECO:0000313" key="2">
    <source>
        <dbReference type="Proteomes" id="UP000782554"/>
    </source>
</evidence>
<name>A0ABS7JS33_9SPHN</name>
<accession>A0ABS7JS33</accession>
<protein>
    <submittedName>
        <fullName evidence="1">Uncharacterized protein</fullName>
    </submittedName>
</protein>
<reference evidence="1 2" key="1">
    <citation type="submission" date="2021-08" db="EMBL/GenBank/DDBJ databases">
        <title>Comparative Genomics Analysis of the Genus Qipengyuania Reveals Extensive Genetic Diversity and Metabolic Versatility, Including the Description of Fifteen Novel Species.</title>
        <authorList>
            <person name="Liu Y."/>
        </authorList>
    </citation>
    <scope>NUCLEOTIDE SEQUENCE [LARGE SCALE GENOMIC DNA]</scope>
    <source>
        <strain evidence="1 2">YG27</strain>
    </source>
</reference>